<accession>A0A6A6ZPE6</accession>
<protein>
    <submittedName>
        <fullName evidence="1">Uncharacterized protein</fullName>
    </submittedName>
</protein>
<evidence type="ECO:0000313" key="2">
    <source>
        <dbReference type="Proteomes" id="UP000799424"/>
    </source>
</evidence>
<keyword evidence="2" id="KW-1185">Reference proteome</keyword>
<dbReference type="Proteomes" id="UP000799424">
    <property type="component" value="Unassembled WGS sequence"/>
</dbReference>
<name>A0A6A6ZPE6_9PLEO</name>
<sequence length="168" mass="18226">MFHRLATLQTRRSMFPRRDRLRRAASSRGTCRQPAACVASPREGTRCRGSALSFVRSAVVSASHSRSPRATAKLPEKRPATVPNQLNGRGRYMKRARGRPDVEGCAVKETARVEPACASRHGAMPSYCTQHAPGRPPCACNCIAPCLARELGQGLHLTAGHCISRHSG</sequence>
<gene>
    <name evidence="1" type="ORF">CC86DRAFT_78970</name>
</gene>
<dbReference type="AlphaFoldDB" id="A0A6A6ZPE6"/>
<evidence type="ECO:0000313" key="1">
    <source>
        <dbReference type="EMBL" id="KAF2822459.1"/>
    </source>
</evidence>
<dbReference type="EMBL" id="MU006234">
    <property type="protein sequence ID" value="KAF2822459.1"/>
    <property type="molecule type" value="Genomic_DNA"/>
</dbReference>
<proteinExistence type="predicted"/>
<reference evidence="1" key="1">
    <citation type="journal article" date="2020" name="Stud. Mycol.">
        <title>101 Dothideomycetes genomes: a test case for predicting lifestyles and emergence of pathogens.</title>
        <authorList>
            <person name="Haridas S."/>
            <person name="Albert R."/>
            <person name="Binder M."/>
            <person name="Bloem J."/>
            <person name="Labutti K."/>
            <person name="Salamov A."/>
            <person name="Andreopoulos B."/>
            <person name="Baker S."/>
            <person name="Barry K."/>
            <person name="Bills G."/>
            <person name="Bluhm B."/>
            <person name="Cannon C."/>
            <person name="Castanera R."/>
            <person name="Culley D."/>
            <person name="Daum C."/>
            <person name="Ezra D."/>
            <person name="Gonzalez J."/>
            <person name="Henrissat B."/>
            <person name="Kuo A."/>
            <person name="Liang C."/>
            <person name="Lipzen A."/>
            <person name="Lutzoni F."/>
            <person name="Magnuson J."/>
            <person name="Mondo S."/>
            <person name="Nolan M."/>
            <person name="Ohm R."/>
            <person name="Pangilinan J."/>
            <person name="Park H.-J."/>
            <person name="Ramirez L."/>
            <person name="Alfaro M."/>
            <person name="Sun H."/>
            <person name="Tritt A."/>
            <person name="Yoshinaga Y."/>
            <person name="Zwiers L.-H."/>
            <person name="Turgeon B."/>
            <person name="Goodwin S."/>
            <person name="Spatafora J."/>
            <person name="Crous P."/>
            <person name="Grigoriev I."/>
        </authorList>
    </citation>
    <scope>NUCLEOTIDE SEQUENCE</scope>
    <source>
        <strain evidence="1">CBS 113818</strain>
    </source>
</reference>
<organism evidence="1 2">
    <name type="scientific">Ophiobolus disseminans</name>
    <dbReference type="NCBI Taxonomy" id="1469910"/>
    <lineage>
        <taxon>Eukaryota</taxon>
        <taxon>Fungi</taxon>
        <taxon>Dikarya</taxon>
        <taxon>Ascomycota</taxon>
        <taxon>Pezizomycotina</taxon>
        <taxon>Dothideomycetes</taxon>
        <taxon>Pleosporomycetidae</taxon>
        <taxon>Pleosporales</taxon>
        <taxon>Pleosporineae</taxon>
        <taxon>Phaeosphaeriaceae</taxon>
        <taxon>Ophiobolus</taxon>
    </lineage>
</organism>